<accession>A0ABM1Q4I9</accession>
<feature type="compositionally biased region" description="Low complexity" evidence="2">
    <location>
        <begin position="643"/>
        <end position="663"/>
    </location>
</feature>
<feature type="domain" description="RFX-type winged-helix" evidence="3">
    <location>
        <begin position="316"/>
        <end position="391"/>
    </location>
</feature>
<feature type="region of interest" description="Disordered" evidence="2">
    <location>
        <begin position="693"/>
        <end position="716"/>
    </location>
</feature>
<feature type="region of interest" description="Disordered" evidence="2">
    <location>
        <begin position="191"/>
        <end position="229"/>
    </location>
</feature>
<evidence type="ECO:0000313" key="5">
    <source>
        <dbReference type="RefSeq" id="XP_017874375.1"/>
    </source>
</evidence>
<dbReference type="GeneID" id="108621512"/>
<reference evidence="4" key="1">
    <citation type="journal article" date="1997" name="Nucleic Acids Res.">
        <title>tRNAscan-SE: a program for improved detection of transfer RNA genes in genomic sequence.</title>
        <authorList>
            <person name="Lowe T.M."/>
            <person name="Eddy S.R."/>
        </authorList>
    </citation>
    <scope>NUCLEOTIDE SEQUENCE [LARGE SCALE GENOMIC DNA]</scope>
</reference>
<feature type="compositionally biased region" description="Basic residues" evidence="2">
    <location>
        <begin position="499"/>
        <end position="509"/>
    </location>
</feature>
<dbReference type="Gene3D" id="6.10.140.1290">
    <property type="match status" value="1"/>
</dbReference>
<feature type="region of interest" description="Disordered" evidence="2">
    <location>
        <begin position="477"/>
        <end position="533"/>
    </location>
</feature>
<protein>
    <submittedName>
        <fullName evidence="5">Uncharacterized protein LOC108621512</fullName>
    </submittedName>
</protein>
<name>A0ABM1Q4I9_DROAR</name>
<dbReference type="PROSITE" id="PS51526">
    <property type="entry name" value="RFX_DBD"/>
    <property type="match status" value="1"/>
</dbReference>
<evidence type="ECO:0000259" key="3">
    <source>
        <dbReference type="PROSITE" id="PS51526"/>
    </source>
</evidence>
<feature type="region of interest" description="Disordered" evidence="2">
    <location>
        <begin position="1233"/>
        <end position="1254"/>
    </location>
</feature>
<feature type="compositionally biased region" description="Low complexity" evidence="2">
    <location>
        <begin position="191"/>
        <end position="200"/>
    </location>
</feature>
<reference evidence="5" key="3">
    <citation type="submission" date="2025-08" db="UniProtKB">
        <authorList>
            <consortium name="RefSeq"/>
        </authorList>
    </citation>
    <scope>IDENTIFICATION</scope>
    <source>
        <tissue evidence="5">Whole organism</tissue>
    </source>
</reference>
<organism evidence="4 5">
    <name type="scientific">Drosophila arizonae</name>
    <name type="common">Fruit fly</name>
    <dbReference type="NCBI Taxonomy" id="7263"/>
    <lineage>
        <taxon>Eukaryota</taxon>
        <taxon>Metazoa</taxon>
        <taxon>Ecdysozoa</taxon>
        <taxon>Arthropoda</taxon>
        <taxon>Hexapoda</taxon>
        <taxon>Insecta</taxon>
        <taxon>Pterygota</taxon>
        <taxon>Neoptera</taxon>
        <taxon>Endopterygota</taxon>
        <taxon>Diptera</taxon>
        <taxon>Brachycera</taxon>
        <taxon>Muscomorpha</taxon>
        <taxon>Ephydroidea</taxon>
        <taxon>Drosophilidae</taxon>
        <taxon>Drosophila</taxon>
    </lineage>
</organism>
<feature type="compositionally biased region" description="Low complexity" evidence="2">
    <location>
        <begin position="902"/>
        <end position="923"/>
    </location>
</feature>
<keyword evidence="1" id="KW-0238">DNA-binding</keyword>
<evidence type="ECO:0000256" key="1">
    <source>
        <dbReference type="ARBA" id="ARBA00023125"/>
    </source>
</evidence>
<feature type="compositionally biased region" description="Polar residues" evidence="2">
    <location>
        <begin position="510"/>
        <end position="531"/>
    </location>
</feature>
<feature type="compositionally biased region" description="Polar residues" evidence="2">
    <location>
        <begin position="1235"/>
        <end position="1254"/>
    </location>
</feature>
<dbReference type="Gene3D" id="1.10.10.10">
    <property type="entry name" value="Winged helix-like DNA-binding domain superfamily/Winged helix DNA-binding domain"/>
    <property type="match status" value="1"/>
</dbReference>
<dbReference type="InterPro" id="IPR039779">
    <property type="entry name" value="RFX-like"/>
</dbReference>
<dbReference type="PANTHER" id="PTHR12619:SF21">
    <property type="entry name" value="RFX-TYPE WINGED-HELIX DOMAIN-CONTAINING PROTEIN"/>
    <property type="match status" value="1"/>
</dbReference>
<dbReference type="InterPro" id="IPR003150">
    <property type="entry name" value="DNA-bd_RFX"/>
</dbReference>
<dbReference type="Proteomes" id="UP000694904">
    <property type="component" value="Chromosome 2"/>
</dbReference>
<feature type="compositionally biased region" description="Basic and acidic residues" evidence="2">
    <location>
        <begin position="483"/>
        <end position="493"/>
    </location>
</feature>
<dbReference type="SUPFAM" id="SSF46785">
    <property type="entry name" value="Winged helix' DNA-binding domain"/>
    <property type="match status" value="1"/>
</dbReference>
<reference evidence="4" key="2">
    <citation type="journal article" date="2016" name="G3 (Bethesda)">
        <title>Genome Evolution in Three Species of Cactophilic Drosophila.</title>
        <authorList>
            <person name="Sanchez-Flores A."/>
            <person name="Penazola F."/>
            <person name="Carpinteyro-Ponce J."/>
            <person name="Nazario-Yepiz N."/>
            <person name="Abreu-Goodger C."/>
            <person name="Machado C.A."/>
            <person name="Markow T.A."/>
        </authorList>
    </citation>
    <scope>NUCLEOTIDE SEQUENCE [LARGE SCALE GENOMIC DNA]</scope>
</reference>
<proteinExistence type="predicted"/>
<dbReference type="RefSeq" id="XP_017874375.1">
    <property type="nucleotide sequence ID" value="XM_018018886.1"/>
</dbReference>
<sequence>MSEKHGQISGAQWTAKSAAAAAAATAASAGVTTASTSLQKHQQTNPNSNSIYEATVATSPYGICGVTVPVPDIPTYTSGRFQAPSIHLQAAKSSPLTIAPIVPPSLALAQSQVSPTPTNVPVPSGGFVPPAFPSVNAPGPAVSNTTSVLTPNPFAAAAGNAGLAFVNAFNSAQQLELGKIMHAMNASSASGTHAAAAIPKHPQPPQHHPHTHPSEVGSVPTPPAAPSGAINSTIAENVMNSLTSDDERMRRVQQVIEASLDHTAKVQIAQILESVAALKPIEKLFLYLRLPGESADTDPLRQPQNPLGTRSEINHTINWVRSHLEHDAQVSIPKQDVYNDYIAYCERLSIKPLSTADFGKVMKQVFPGVRPRRLGTRGHSRYCYAAMRKTTKLTPPQLPQLCKDEPLDDAHTTEAIPAQIMPTPNVTADTHGSKTENECNWDVVRSWAEKLLNTKLESVTELATRIKNNNAAINAALAPKKYTPREPKEKRSLADMGPLKKRRKKKRKGSTSSESSCNQLSGAQDAGSSQEAVIEEHKTEQLLKIKQEIIDSPSGFVTSQPLQQPPQQQQQVLPMNLATEPRSNAVRNLTPKLLELQTAGTVPQPLSPSALVIKDEAEEYNTTNIFCKKVLKAQQTKGFWANSPSSASATGTGSGTGPSTLLVPPVITTTAATPPPLAQPSAESTPANVAVLSMGPPAQMNHPSSVSPSSSLDTNTTVPKVASRNMMSLRAKRLIAENAAALAAAAEDTGLAENLGLPRERVISICNMDKHELDDYFLPGEDEEENSEGPDTELLQYFQMGDAEEKQLNSLDAQAEQNRNPQAASATAVTNAMATATARLATATATTTVKTTQQQLHQQQQQSQMRRLMPLPTTAATTAAAANVVGSASASLALMSRKHQQQHQQQQQQQQQLQTISNSNNNSNKRKISLSNASSNGNNKNCIFLPISPNINSNSNSKVPATAAPTPALAATPSAATATAAVATTGKSTTQNCFASPGLSCMRQRSSLLTKQQSLDFDNNNGNGDPMIGAHRRRRSYVYSYPSSSSASAPPSPSLLQQCMGVNWSFMGGTGSSNSNQFNENNVNDNNSNVELLVNQNSMDLETSLALSGANMELNETQRSQSVPLSQLQRSSNHSPSTGYNRLLNQAVTTGVVKDALFSENSNSQQSVGTLKLGGGDVDVSAGLLYDDVDVGALISPSFNNKFSGIQTTTTCSSSAGSSSGYSSAGSAGGIVSRSVPSTPLPHQQSQLQNCNSGLSTANGNANTASGFFNISPAFNWGASNVGYGGQSYSARNPLDISKSMPTTPITTPCFRYSPVELHRDFLINGNTIDSLSSPAVTAFNSATDVVLALSTDTLIDDGAPNNSDVEAIIGAVDILDSL</sequence>
<feature type="region of interest" description="Disordered" evidence="2">
    <location>
        <begin position="1117"/>
        <end position="1140"/>
    </location>
</feature>
<gene>
    <name evidence="5" type="primary">LOC108621512</name>
</gene>
<feature type="region of interest" description="Disordered" evidence="2">
    <location>
        <begin position="894"/>
        <end position="935"/>
    </location>
</feature>
<evidence type="ECO:0000313" key="4">
    <source>
        <dbReference type="Proteomes" id="UP000694904"/>
    </source>
</evidence>
<dbReference type="InterPro" id="IPR036388">
    <property type="entry name" value="WH-like_DNA-bd_sf"/>
</dbReference>
<dbReference type="InterPro" id="IPR036390">
    <property type="entry name" value="WH_DNA-bd_sf"/>
</dbReference>
<feature type="region of interest" description="Disordered" evidence="2">
    <location>
        <begin position="640"/>
        <end position="663"/>
    </location>
</feature>
<keyword evidence="4" id="KW-1185">Reference proteome</keyword>
<dbReference type="Pfam" id="PF02257">
    <property type="entry name" value="RFX_DNA_binding"/>
    <property type="match status" value="1"/>
</dbReference>
<dbReference type="PANTHER" id="PTHR12619">
    <property type="entry name" value="RFX TRANSCRIPTION FACTOR FAMILY"/>
    <property type="match status" value="1"/>
</dbReference>
<evidence type="ECO:0000256" key="2">
    <source>
        <dbReference type="SAM" id="MobiDB-lite"/>
    </source>
</evidence>